<dbReference type="Proteomes" id="UP001164305">
    <property type="component" value="Chromosome"/>
</dbReference>
<dbReference type="Pfam" id="PF03446">
    <property type="entry name" value="NAD_binding_2"/>
    <property type="match status" value="1"/>
</dbReference>
<dbReference type="PIRSF" id="PIRSF000103">
    <property type="entry name" value="HIBADH"/>
    <property type="match status" value="1"/>
</dbReference>
<accession>A0ABY6G4D1</accession>
<evidence type="ECO:0000256" key="1">
    <source>
        <dbReference type="ARBA" id="ARBA00009080"/>
    </source>
</evidence>
<feature type="domain" description="6-phosphogluconate dehydrogenase NADP-binding" evidence="4">
    <location>
        <begin position="20"/>
        <end position="173"/>
    </location>
</feature>
<evidence type="ECO:0000256" key="2">
    <source>
        <dbReference type="ARBA" id="ARBA00023002"/>
    </source>
</evidence>
<dbReference type="InterPro" id="IPR029154">
    <property type="entry name" value="HIBADH-like_NADP-bd"/>
</dbReference>
<dbReference type="InterPro" id="IPR008927">
    <property type="entry name" value="6-PGluconate_DH-like_C_sf"/>
</dbReference>
<dbReference type="PANTHER" id="PTHR43060">
    <property type="entry name" value="3-HYDROXYISOBUTYRATE DEHYDROGENASE-LIKE 1, MITOCHONDRIAL-RELATED"/>
    <property type="match status" value="1"/>
</dbReference>
<evidence type="ECO:0000259" key="5">
    <source>
        <dbReference type="Pfam" id="PF14833"/>
    </source>
</evidence>
<name>A0ABY6G4D1_9MICO</name>
<keyword evidence="3" id="KW-0520">NAD</keyword>
<dbReference type="InterPro" id="IPR015815">
    <property type="entry name" value="HIBADH-related"/>
</dbReference>
<sequence>MRTDDASSPAAPPSDATTARVGVIGLGSMGLPMAEHLLRARGGLTVHSRTRKQEIVDAGARWAETPRELAAACDAVLVMLPDLPQLEPLPEGPDGLLAGAERLLLMIGSTSSPVAVRALAERLDAASAGRVRVVDCPVSGGDTGARAGTLSIMAGGEADDVALAAALLAPCGRVRHLGPLGAGEVTKACNQMIVGATMMAIADATVLAERSGIAPADLFDAIEGGYAGSTLLSDKRGRLETDDVAPGGIAAYMLKDLGFAREVADATHTAAALLPRLHAMYDELVAAGLGDDDLAVAKRFVEGR</sequence>
<dbReference type="Gene3D" id="1.10.1040.10">
    <property type="entry name" value="N-(1-d-carboxylethyl)-l-norvaline Dehydrogenase, domain 2"/>
    <property type="match status" value="1"/>
</dbReference>
<dbReference type="PANTHER" id="PTHR43060:SF15">
    <property type="entry name" value="3-HYDROXYISOBUTYRATE DEHYDROGENASE-LIKE 1, MITOCHONDRIAL-RELATED"/>
    <property type="match status" value="1"/>
</dbReference>
<proteinExistence type="inferred from homology"/>
<keyword evidence="2" id="KW-0560">Oxidoreductase</keyword>
<evidence type="ECO:0000313" key="6">
    <source>
        <dbReference type="EMBL" id="UYG18078.1"/>
    </source>
</evidence>
<dbReference type="EMBL" id="CP107020">
    <property type="protein sequence ID" value="UYG18078.1"/>
    <property type="molecule type" value="Genomic_DNA"/>
</dbReference>
<comment type="similarity">
    <text evidence="1">Belongs to the HIBADH-related family.</text>
</comment>
<dbReference type="SUPFAM" id="SSF48179">
    <property type="entry name" value="6-phosphogluconate dehydrogenase C-terminal domain-like"/>
    <property type="match status" value="1"/>
</dbReference>
<dbReference type="RefSeq" id="WP_263595282.1">
    <property type="nucleotide sequence ID" value="NZ_CP107020.1"/>
</dbReference>
<dbReference type="PROSITE" id="PS00895">
    <property type="entry name" value="3_HYDROXYISOBUT_DH"/>
    <property type="match status" value="1"/>
</dbReference>
<dbReference type="InterPro" id="IPR013328">
    <property type="entry name" value="6PGD_dom2"/>
</dbReference>
<dbReference type="Gene3D" id="3.40.50.720">
    <property type="entry name" value="NAD(P)-binding Rossmann-like Domain"/>
    <property type="match status" value="1"/>
</dbReference>
<feature type="domain" description="3-hydroxyisobutyrate dehydrogenase-like NAD-binding" evidence="5">
    <location>
        <begin position="181"/>
        <end position="295"/>
    </location>
</feature>
<dbReference type="InterPro" id="IPR036291">
    <property type="entry name" value="NAD(P)-bd_dom_sf"/>
</dbReference>
<protein>
    <submittedName>
        <fullName evidence="6">NAD(P)-dependent oxidoreductase</fullName>
    </submittedName>
</protein>
<dbReference type="SUPFAM" id="SSF51735">
    <property type="entry name" value="NAD(P)-binding Rossmann-fold domains"/>
    <property type="match status" value="1"/>
</dbReference>
<gene>
    <name evidence="6" type="ORF">BRM3_06640</name>
</gene>
<organism evidence="6 7">
    <name type="scientific">Brachybacterium huguangmaarense</name>
    <dbReference type="NCBI Taxonomy" id="1652028"/>
    <lineage>
        <taxon>Bacteria</taxon>
        <taxon>Bacillati</taxon>
        <taxon>Actinomycetota</taxon>
        <taxon>Actinomycetes</taxon>
        <taxon>Micrococcales</taxon>
        <taxon>Dermabacteraceae</taxon>
        <taxon>Brachybacterium</taxon>
    </lineage>
</organism>
<dbReference type="InterPro" id="IPR002204">
    <property type="entry name" value="3-OH-isobutyrate_DH-rel_CS"/>
</dbReference>
<reference evidence="6" key="1">
    <citation type="submission" date="2022-10" db="EMBL/GenBank/DDBJ databases">
        <title>Whole-Genome Sequencing of Brachybacterium huguangmaarense BRM-3, Isolated from Betula schmidtii.</title>
        <authorList>
            <person name="Haam D."/>
        </authorList>
    </citation>
    <scope>NUCLEOTIDE SEQUENCE</scope>
    <source>
        <strain evidence="6">BRM-3</strain>
    </source>
</reference>
<keyword evidence="7" id="KW-1185">Reference proteome</keyword>
<dbReference type="InterPro" id="IPR006115">
    <property type="entry name" value="6PGDH_NADP-bd"/>
</dbReference>
<evidence type="ECO:0000313" key="7">
    <source>
        <dbReference type="Proteomes" id="UP001164305"/>
    </source>
</evidence>
<evidence type="ECO:0000256" key="3">
    <source>
        <dbReference type="ARBA" id="ARBA00023027"/>
    </source>
</evidence>
<dbReference type="Pfam" id="PF14833">
    <property type="entry name" value="NAD_binding_11"/>
    <property type="match status" value="1"/>
</dbReference>
<evidence type="ECO:0000259" key="4">
    <source>
        <dbReference type="Pfam" id="PF03446"/>
    </source>
</evidence>